<feature type="domain" description="Peptidoglycan binding-like" evidence="1">
    <location>
        <begin position="3"/>
        <end position="56"/>
    </location>
</feature>
<dbReference type="InterPro" id="IPR002477">
    <property type="entry name" value="Peptidoglycan-bd-like"/>
</dbReference>
<evidence type="ECO:0000313" key="2">
    <source>
        <dbReference type="EMBL" id="MET3601059.1"/>
    </source>
</evidence>
<accession>A0ABV2IEP3</accession>
<dbReference type="Proteomes" id="UP001549164">
    <property type="component" value="Unassembled WGS sequence"/>
</dbReference>
<gene>
    <name evidence="2" type="ORF">ABID12_003010</name>
</gene>
<keyword evidence="3" id="KW-1185">Reference proteome</keyword>
<sequence length="257" mass="27064">MANTREVQTALAARGIDPGPVDGIRGPQTIAAIRKFQAANGLLVDGIVGPQTGAALFAGATTEETGLWQAILSVISTIIGDRTDKADMPPWLKNAYVDLGEAEIKGAQHNPLILEYWKAIGQPVYDDETPYCAAGMGYWLETSGLRSTRSGLARSYGRGWGIKLDGPALGAIAVKGRAGSATFGHVTNVAGRTTDGRLACLGANQNDRIQISPYPVSAFSGAEDCGFFWPKDYPLPKSIGFDSLPLIDAGGNVLKEA</sequence>
<dbReference type="Gene3D" id="1.10.101.10">
    <property type="entry name" value="PGBD-like superfamily/PGBD"/>
    <property type="match status" value="1"/>
</dbReference>
<name>A0ABV2IEP3_9HYPH</name>
<comment type="caution">
    <text evidence="2">The sequence shown here is derived from an EMBL/GenBank/DDBJ whole genome shotgun (WGS) entry which is preliminary data.</text>
</comment>
<dbReference type="SUPFAM" id="SSF47090">
    <property type="entry name" value="PGBD-like"/>
    <property type="match status" value="1"/>
</dbReference>
<protein>
    <submittedName>
        <fullName evidence="2">Uncharacterized protein (TIGR02594 family)</fullName>
    </submittedName>
</protein>
<evidence type="ECO:0000259" key="1">
    <source>
        <dbReference type="Pfam" id="PF01471"/>
    </source>
</evidence>
<dbReference type="RefSeq" id="WP_354434923.1">
    <property type="nucleotide sequence ID" value="NZ_JBEPLY010000011.1"/>
</dbReference>
<proteinExistence type="predicted"/>
<dbReference type="EMBL" id="JBEPLY010000011">
    <property type="protein sequence ID" value="MET3601059.1"/>
    <property type="molecule type" value="Genomic_DNA"/>
</dbReference>
<reference evidence="2 3" key="1">
    <citation type="submission" date="2024-06" db="EMBL/GenBank/DDBJ databases">
        <title>Genomic Encyclopedia of Type Strains, Phase IV (KMG-IV): sequencing the most valuable type-strain genomes for metagenomic binning, comparative biology and taxonomic classification.</title>
        <authorList>
            <person name="Goeker M."/>
        </authorList>
    </citation>
    <scope>NUCLEOTIDE SEQUENCE [LARGE SCALE GENOMIC DNA]</scope>
    <source>
        <strain evidence="2 3">DSM 28102</strain>
    </source>
</reference>
<dbReference type="InterPro" id="IPR013423">
    <property type="entry name" value="CHP02594"/>
</dbReference>
<dbReference type="InterPro" id="IPR036366">
    <property type="entry name" value="PGBDSf"/>
</dbReference>
<dbReference type="NCBIfam" id="TIGR02594">
    <property type="entry name" value="TIGR02594 family protein"/>
    <property type="match status" value="1"/>
</dbReference>
<dbReference type="InterPro" id="IPR036365">
    <property type="entry name" value="PGBD-like_sf"/>
</dbReference>
<evidence type="ECO:0000313" key="3">
    <source>
        <dbReference type="Proteomes" id="UP001549164"/>
    </source>
</evidence>
<organism evidence="2 3">
    <name type="scientific">Martelella mangrovi</name>
    <dbReference type="NCBI Taxonomy" id="1397477"/>
    <lineage>
        <taxon>Bacteria</taxon>
        <taxon>Pseudomonadati</taxon>
        <taxon>Pseudomonadota</taxon>
        <taxon>Alphaproteobacteria</taxon>
        <taxon>Hyphomicrobiales</taxon>
        <taxon>Aurantimonadaceae</taxon>
        <taxon>Martelella</taxon>
    </lineage>
</organism>
<dbReference type="Pfam" id="PF01471">
    <property type="entry name" value="PG_binding_1"/>
    <property type="match status" value="1"/>
</dbReference>